<dbReference type="RefSeq" id="WP_090547599.1">
    <property type="nucleotide sequence ID" value="NZ_FNSR01000002.1"/>
</dbReference>
<sequence length="191" mass="20574">MVDRHPDFSRPNQERWLKRYYFSRAVFSLIWVALALSVGRQSPAGAAILFVVYPAWDALANFVDMSRSGGMAINRTQAANVAISAITTVAVFLALGSAMYAVLTVFGVWAILSGVLQLGTAVRRWKHFGAQWAMVLSGAQSALAGTFFIVQSHASAPPAIIKIAGYAAVGAIYFLISAISLHVMAARRRVA</sequence>
<feature type="transmembrane region" description="Helical" evidence="1">
    <location>
        <begin position="44"/>
        <end position="65"/>
    </location>
</feature>
<dbReference type="Pfam" id="PF03729">
    <property type="entry name" value="DUF308"/>
    <property type="match status" value="1"/>
</dbReference>
<accession>A0A1H7LTA0</accession>
<evidence type="ECO:0008006" key="4">
    <source>
        <dbReference type="Google" id="ProtNLM"/>
    </source>
</evidence>
<feature type="transmembrane region" description="Helical" evidence="1">
    <location>
        <begin position="77"/>
        <end position="95"/>
    </location>
</feature>
<keyword evidence="1" id="KW-1133">Transmembrane helix</keyword>
<organism evidence="2 3">
    <name type="scientific">Paraburkholderia caballeronis</name>
    <dbReference type="NCBI Taxonomy" id="416943"/>
    <lineage>
        <taxon>Bacteria</taxon>
        <taxon>Pseudomonadati</taxon>
        <taxon>Pseudomonadota</taxon>
        <taxon>Betaproteobacteria</taxon>
        <taxon>Burkholderiales</taxon>
        <taxon>Burkholderiaceae</taxon>
        <taxon>Paraburkholderia</taxon>
    </lineage>
</organism>
<gene>
    <name evidence="2" type="ORF">SAMN05192542_104488</name>
</gene>
<feature type="transmembrane region" description="Helical" evidence="1">
    <location>
        <begin position="101"/>
        <end position="120"/>
    </location>
</feature>
<dbReference type="Proteomes" id="UP000199120">
    <property type="component" value="Unassembled WGS sequence"/>
</dbReference>
<dbReference type="STRING" id="416943.SAMN05445871_3689"/>
<dbReference type="EMBL" id="FOAJ01000004">
    <property type="protein sequence ID" value="SEL02146.1"/>
    <property type="molecule type" value="Genomic_DNA"/>
</dbReference>
<keyword evidence="1" id="KW-0472">Membrane</keyword>
<proteinExistence type="predicted"/>
<evidence type="ECO:0000256" key="1">
    <source>
        <dbReference type="SAM" id="Phobius"/>
    </source>
</evidence>
<reference evidence="3" key="1">
    <citation type="submission" date="2016-10" db="EMBL/GenBank/DDBJ databases">
        <authorList>
            <person name="Varghese N."/>
            <person name="Submissions S."/>
        </authorList>
    </citation>
    <scope>NUCLEOTIDE SEQUENCE [LARGE SCALE GENOMIC DNA]</scope>
    <source>
        <strain evidence="3">LMG 26416</strain>
    </source>
</reference>
<name>A0A1H7LTA0_9BURK</name>
<dbReference type="AlphaFoldDB" id="A0A1H7LTA0"/>
<dbReference type="OrthoDB" id="960912at2"/>
<feature type="transmembrane region" description="Helical" evidence="1">
    <location>
        <begin position="163"/>
        <end position="185"/>
    </location>
</feature>
<evidence type="ECO:0000313" key="3">
    <source>
        <dbReference type="Proteomes" id="UP000199120"/>
    </source>
</evidence>
<dbReference type="InterPro" id="IPR005325">
    <property type="entry name" value="DUF308_memb"/>
</dbReference>
<evidence type="ECO:0000313" key="2">
    <source>
        <dbReference type="EMBL" id="SEL02146.1"/>
    </source>
</evidence>
<feature type="transmembrane region" description="Helical" evidence="1">
    <location>
        <begin position="132"/>
        <end position="151"/>
    </location>
</feature>
<keyword evidence="1" id="KW-0812">Transmembrane</keyword>
<protein>
    <recommendedName>
        <fullName evidence="4">DUF308 domain-containing protein</fullName>
    </recommendedName>
</protein>
<keyword evidence="3" id="KW-1185">Reference proteome</keyword>
<feature type="transmembrane region" description="Helical" evidence="1">
    <location>
        <begin position="21"/>
        <end position="38"/>
    </location>
</feature>